<dbReference type="EMBL" id="ML145100">
    <property type="protein sequence ID" value="TBU61141.1"/>
    <property type="molecule type" value="Genomic_DNA"/>
</dbReference>
<dbReference type="Proteomes" id="UP000292082">
    <property type="component" value="Unassembled WGS sequence"/>
</dbReference>
<sequence length="168" mass="18889">MRRARLDNDAPFVLADLKRSITVNRSVRPRRCRVRPASSSITARCMHTRQRTLDRHIEQKVGNSMSPKLLAAEAAKDLCNEEHNPCHSTYHRLAHRRDLMTLNAVSNRELGWKAHLTPCPSTPSFKHSLVNLPSAAVSNKCRTPIPDERFECAATCMHACVAAPRNST</sequence>
<organism evidence="1 2">
    <name type="scientific">Dichomitus squalens</name>
    <dbReference type="NCBI Taxonomy" id="114155"/>
    <lineage>
        <taxon>Eukaryota</taxon>
        <taxon>Fungi</taxon>
        <taxon>Dikarya</taxon>
        <taxon>Basidiomycota</taxon>
        <taxon>Agaricomycotina</taxon>
        <taxon>Agaricomycetes</taxon>
        <taxon>Polyporales</taxon>
        <taxon>Polyporaceae</taxon>
        <taxon>Dichomitus</taxon>
    </lineage>
</organism>
<evidence type="ECO:0000313" key="2">
    <source>
        <dbReference type="Proteomes" id="UP000292082"/>
    </source>
</evidence>
<evidence type="ECO:0000313" key="1">
    <source>
        <dbReference type="EMBL" id="TBU61141.1"/>
    </source>
</evidence>
<reference evidence="1 2" key="1">
    <citation type="submission" date="2019-01" db="EMBL/GenBank/DDBJ databases">
        <title>Draft genome sequences of three monokaryotic isolates of the white-rot basidiomycete fungus Dichomitus squalens.</title>
        <authorList>
            <consortium name="DOE Joint Genome Institute"/>
            <person name="Lopez S.C."/>
            <person name="Andreopoulos B."/>
            <person name="Pangilinan J."/>
            <person name="Lipzen A."/>
            <person name="Riley R."/>
            <person name="Ahrendt S."/>
            <person name="Ng V."/>
            <person name="Barry K."/>
            <person name="Daum C."/>
            <person name="Grigoriev I.V."/>
            <person name="Hilden K.S."/>
            <person name="Makela M.R."/>
            <person name="de Vries R.P."/>
        </authorList>
    </citation>
    <scope>NUCLEOTIDE SEQUENCE [LARGE SCALE GENOMIC DNA]</scope>
    <source>
        <strain evidence="1 2">CBS 464.89</strain>
    </source>
</reference>
<proteinExistence type="predicted"/>
<gene>
    <name evidence="1" type="ORF">BD310DRAFT_813766</name>
</gene>
<keyword evidence="2" id="KW-1185">Reference proteome</keyword>
<protein>
    <submittedName>
        <fullName evidence="1">Uncharacterized protein</fullName>
    </submittedName>
</protein>
<accession>A0A4Q9Q2F1</accession>
<dbReference type="AlphaFoldDB" id="A0A4Q9Q2F1"/>
<name>A0A4Q9Q2F1_9APHY</name>